<feature type="region of interest" description="Disordered" evidence="1">
    <location>
        <begin position="651"/>
        <end position="691"/>
    </location>
</feature>
<evidence type="ECO:0000313" key="3">
    <source>
        <dbReference type="Proteomes" id="UP000077521"/>
    </source>
</evidence>
<sequence>MKGLRKSQTLAILAAGNGLNWPRRDSSATSTTSSDSNSGSFFGGVLGCPSCFGMGDAEEEDDVFEQETKRPLFKPAQMVSSNSNTSIGSSKYSSSVAPSLPPLECETVHITFRRDIVLASPSSWNSSSSAAAKLGAWADLIPTPPERSSSRTSASYPVIRSGERSHHHPYQTLHASASTSTLNSNFERASTLPAAIKNAFSQDLHYSQTFSPVQGRAMILHDGASYSGDSTMSKDNLPLGSSAILQASIAASLPSPLEPVHAHGRRFLQAVPASPSIYDSNTSELDLSWPMITPSAVSSTETLVSSEQKAAAESRPSLSAPQESDYPVPLIRGPDFLDVVLTPPATFTKSFLNIQTNFSPSFTIEAISAPASPNSAHYFDRGDFGPMDNRSPMTPASLDTFNTSGTPLMDRFPRIETPSPTETKELDTSLRLLDLCGANPKNSKSAPPQVVVHKPDPAFLSPNWTSPAAKTRNDSLPSSSGARLVNEAGESHLSTPRCRMGIVQSSLTSSTNWLLRTAIQASDLEESGGVERDGESTPSRKLDLDNFKEALGRLQAAVSVPLTRQSIDGSSLGIKVSADGKDDDGPSQDEPQVNPALCKLLRELGMQPLTPPLRSNRQFDAAEVAATWAARCRRSLCKAVHNSGLSPGSLVNFTAPESPERADTSSGVQTVESEEDQDQDRTPRQPYMSNADVEGEVDSPAQSFNFSICQQTPTLDDFPYTLAMLTSLRKYRPSSFFVPPPSGRLSRLGKNGLLNDNLSGLRDSTALLGIGLGLGTSAFEAQNRLSKEVIGATAGGADSIFELYGSLPTPRLATGPLRRSASDASLQTVRSARMSMRRSSGLLMATPRLGGGGGGAYVGDGGLAAYNGGWKWEPRCPPPACPLPPLPDLSSRLSLLPKLSRTIL</sequence>
<feature type="compositionally biased region" description="Polar residues" evidence="1">
    <location>
        <begin position="462"/>
        <end position="481"/>
    </location>
</feature>
<proteinExistence type="predicted"/>
<reference evidence="2" key="1">
    <citation type="submission" date="2016-04" db="EMBL/GenBank/DDBJ databases">
        <authorList>
            <person name="Nguyen H.D."/>
            <person name="Samba Siva P."/>
            <person name="Cullis J."/>
            <person name="Levesque C.A."/>
            <person name="Hambleton S."/>
        </authorList>
    </citation>
    <scope>NUCLEOTIDE SEQUENCE</scope>
    <source>
        <strain evidence="2">DAOMC 236416</strain>
    </source>
</reference>
<name>A0A177TVJ4_9BASI</name>
<evidence type="ECO:0000256" key="1">
    <source>
        <dbReference type="SAM" id="MobiDB-lite"/>
    </source>
</evidence>
<organism evidence="2 3">
    <name type="scientific">Tilletia indica</name>
    <dbReference type="NCBI Taxonomy" id="43049"/>
    <lineage>
        <taxon>Eukaryota</taxon>
        <taxon>Fungi</taxon>
        <taxon>Dikarya</taxon>
        <taxon>Basidiomycota</taxon>
        <taxon>Ustilaginomycotina</taxon>
        <taxon>Exobasidiomycetes</taxon>
        <taxon>Tilletiales</taxon>
        <taxon>Tilletiaceae</taxon>
        <taxon>Tilletia</taxon>
    </lineage>
</organism>
<feature type="region of interest" description="Disordered" evidence="1">
    <location>
        <begin position="572"/>
        <end position="593"/>
    </location>
</feature>
<feature type="compositionally biased region" description="Low complexity" evidence="1">
    <location>
        <begin position="27"/>
        <end position="39"/>
    </location>
</feature>
<accession>A0A177TVJ4</accession>
<dbReference type="EMBL" id="LWDF02000021">
    <property type="protein sequence ID" value="KAE8259997.1"/>
    <property type="molecule type" value="Genomic_DNA"/>
</dbReference>
<feature type="region of interest" description="Disordered" evidence="1">
    <location>
        <begin position="440"/>
        <end position="482"/>
    </location>
</feature>
<feature type="region of interest" description="Disordered" evidence="1">
    <location>
        <begin position="19"/>
        <end position="39"/>
    </location>
</feature>
<protein>
    <submittedName>
        <fullName evidence="2">Uncharacterized protein</fullName>
    </submittedName>
</protein>
<feature type="region of interest" description="Disordered" evidence="1">
    <location>
        <begin position="401"/>
        <end position="425"/>
    </location>
</feature>
<keyword evidence="3" id="KW-1185">Reference proteome</keyword>
<dbReference type="AlphaFoldDB" id="A0A177TVJ4"/>
<feature type="region of interest" description="Disordered" evidence="1">
    <location>
        <begin position="303"/>
        <end position="325"/>
    </location>
</feature>
<reference evidence="2" key="2">
    <citation type="journal article" date="2019" name="IMA Fungus">
        <title>Genome sequencing and comparison of five Tilletia species to identify candidate genes for the detection of regulated species infecting wheat.</title>
        <authorList>
            <person name="Nguyen H.D.T."/>
            <person name="Sultana T."/>
            <person name="Kesanakurti P."/>
            <person name="Hambleton S."/>
        </authorList>
    </citation>
    <scope>NUCLEOTIDE SEQUENCE</scope>
    <source>
        <strain evidence="2">DAOMC 236416</strain>
    </source>
</reference>
<dbReference type="Proteomes" id="UP000077521">
    <property type="component" value="Unassembled WGS sequence"/>
</dbReference>
<evidence type="ECO:0000313" key="2">
    <source>
        <dbReference type="EMBL" id="KAE8259997.1"/>
    </source>
</evidence>
<comment type="caution">
    <text evidence="2">The sequence shown here is derived from an EMBL/GenBank/DDBJ whole genome shotgun (WGS) entry which is preliminary data.</text>
</comment>
<gene>
    <name evidence="2" type="ORF">A4X13_0g640</name>
</gene>